<evidence type="ECO:0000313" key="2">
    <source>
        <dbReference type="EMBL" id="PKK88132.1"/>
    </source>
</evidence>
<feature type="transmembrane region" description="Helical" evidence="1">
    <location>
        <begin position="42"/>
        <end position="61"/>
    </location>
</feature>
<comment type="caution">
    <text evidence="2">The sequence shown here is derived from an EMBL/GenBank/DDBJ whole genome shotgun (WGS) entry which is preliminary data.</text>
</comment>
<feature type="transmembrane region" description="Helical" evidence="1">
    <location>
        <begin position="67"/>
        <end position="85"/>
    </location>
</feature>
<keyword evidence="1" id="KW-0812">Transmembrane</keyword>
<proteinExistence type="predicted"/>
<organism evidence="2 3">
    <name type="scientific">Candidatus Wallbacteria bacterium HGW-Wallbacteria-1</name>
    <dbReference type="NCBI Taxonomy" id="2013854"/>
    <lineage>
        <taxon>Bacteria</taxon>
        <taxon>Candidatus Walliibacteriota</taxon>
    </lineage>
</organism>
<dbReference type="EMBL" id="PGXC01000064">
    <property type="protein sequence ID" value="PKK88132.1"/>
    <property type="molecule type" value="Genomic_DNA"/>
</dbReference>
<gene>
    <name evidence="2" type="ORF">CVV64_20210</name>
</gene>
<evidence type="ECO:0000256" key="1">
    <source>
        <dbReference type="SAM" id="Phobius"/>
    </source>
</evidence>
<keyword evidence="1" id="KW-0472">Membrane</keyword>
<keyword evidence="1" id="KW-1133">Transmembrane helix</keyword>
<sequence length="88" mass="9239">MKCPHCDKKVSFFSREMNTWGRNRNCPSCRGAVRLAMNFRQAAFAIPLAIVIAIAVAVIIAGPGAAGPAAGGIAGGLMVILSLRLEKN</sequence>
<accession>A0A2N1PIL1</accession>
<dbReference type="Proteomes" id="UP000233256">
    <property type="component" value="Unassembled WGS sequence"/>
</dbReference>
<protein>
    <submittedName>
        <fullName evidence="2">Uncharacterized protein</fullName>
    </submittedName>
</protein>
<name>A0A2N1PIL1_9BACT</name>
<evidence type="ECO:0000313" key="3">
    <source>
        <dbReference type="Proteomes" id="UP000233256"/>
    </source>
</evidence>
<dbReference type="AlphaFoldDB" id="A0A2N1PIL1"/>
<reference evidence="2 3" key="1">
    <citation type="journal article" date="2017" name="ISME J.">
        <title>Potential for microbial H2 and metal transformations associated with novel bacteria and archaea in deep terrestrial subsurface sediments.</title>
        <authorList>
            <person name="Hernsdorf A.W."/>
            <person name="Amano Y."/>
            <person name="Miyakawa K."/>
            <person name="Ise K."/>
            <person name="Suzuki Y."/>
            <person name="Anantharaman K."/>
            <person name="Probst A."/>
            <person name="Burstein D."/>
            <person name="Thomas B.C."/>
            <person name="Banfield J.F."/>
        </authorList>
    </citation>
    <scope>NUCLEOTIDE SEQUENCE [LARGE SCALE GENOMIC DNA]</scope>
    <source>
        <strain evidence="2">HGW-Wallbacteria-1</strain>
    </source>
</reference>